<dbReference type="AlphaFoldDB" id="A0A2P5IC02"/>
<dbReference type="OrthoDB" id="629492at2759"/>
<reference evidence="2" key="1">
    <citation type="submission" date="2017-09" db="EMBL/GenBank/DDBJ databases">
        <title>Polyketide synthases of a Diaporthe helianthi virulent isolate.</title>
        <authorList>
            <person name="Baroncelli R."/>
        </authorList>
    </citation>
    <scope>NUCLEOTIDE SEQUENCE [LARGE SCALE GENOMIC DNA]</scope>
    <source>
        <strain evidence="2">7/96</strain>
    </source>
</reference>
<dbReference type="InterPro" id="IPR011990">
    <property type="entry name" value="TPR-like_helical_dom_sf"/>
</dbReference>
<dbReference type="Gene3D" id="3.80.10.10">
    <property type="entry name" value="Ribonuclease Inhibitor"/>
    <property type="match status" value="1"/>
</dbReference>
<dbReference type="Gene3D" id="1.25.40.10">
    <property type="entry name" value="Tetratricopeptide repeat domain"/>
    <property type="match status" value="1"/>
</dbReference>
<evidence type="ECO:0000313" key="2">
    <source>
        <dbReference type="EMBL" id="POS80030.1"/>
    </source>
</evidence>
<dbReference type="Pfam" id="PF12937">
    <property type="entry name" value="F-box-like"/>
    <property type="match status" value="1"/>
</dbReference>
<proteinExistence type="predicted"/>
<evidence type="ECO:0000259" key="1">
    <source>
        <dbReference type="PROSITE" id="PS50181"/>
    </source>
</evidence>
<evidence type="ECO:0000313" key="3">
    <source>
        <dbReference type="Proteomes" id="UP000094444"/>
    </source>
</evidence>
<feature type="domain" description="F-box" evidence="1">
    <location>
        <begin position="198"/>
        <end position="244"/>
    </location>
</feature>
<dbReference type="STRING" id="158607.A0A2P5IC02"/>
<comment type="caution">
    <text evidence="2">The sequence shown here is derived from an EMBL/GenBank/DDBJ whole genome shotgun (WGS) entry which is preliminary data.</text>
</comment>
<dbReference type="Proteomes" id="UP000094444">
    <property type="component" value="Unassembled WGS sequence"/>
</dbReference>
<dbReference type="InterPro" id="IPR036047">
    <property type="entry name" value="F-box-like_dom_sf"/>
</dbReference>
<gene>
    <name evidence="2" type="ORF">DHEL01_v201576</name>
</gene>
<dbReference type="PROSITE" id="PS50181">
    <property type="entry name" value="FBOX"/>
    <property type="match status" value="1"/>
</dbReference>
<dbReference type="InterPro" id="IPR032675">
    <property type="entry name" value="LRR_dom_sf"/>
</dbReference>
<accession>A0A2P5IC02</accession>
<sequence>MPELTAADRRDSILASAKKLYSDGKFKAALAAFKEALLRCPCTQDVLVQSKKLGLSLKEIQISRCHCKDFESVLASNSNPPQLFMYKLAKRPCTCGSDVFHCNVPSHLNALNGIIATYEKLESPAKARQYATLFIITCPRAPEGYLRLAKALRLSDKEKSPDTITRCRRIYRQAIQSVQTYGSNDNPKLKTLASLLRMDIVGSLPPELQLLVLGHLNDTSLCRAMRVSKAWNRFCLDPSLWTILTFRGAHQKLRKGIFNKVVSKRAKGKVKVLSLRGVSKLGIDLLVFGAALKLLVQLESLDMTGLISPEIPEAFNWHTVPSTEIWSSVLFEEAPPSLRTLRFRGFRPMAVSDNWLPPPTIPMSQSLEELRIGQVVNDSPLLRMLYSTVWPKLRRLEMISGPSNTHVSVDLERLCTVTPSLQDLSIRTLHTTGNNNITPSWESLERLELTVKTYGHVILGAASIAALPPFQVPEYLCLPRLRPTLRSLEFPEKAFGVLRAYERIAAAYPLIPPNSRAFPPVMALEQLEHLYMRTPFSVPESEAVDDLAALSWFTELIKPSMTNGTLTSLAITFNPAMQYAFNNVVNKPAIRALSCFDFIDEEHISSGSSCGNTFATWVRGFTNLTALGIFPQRTEICWMHVMKVLANETRIKIIYTDVLTGVWRDEVLKRAEEKGITVIEWLSRIPEEGQPYCPSDILKRLELGHKV</sequence>
<protein>
    <recommendedName>
        <fullName evidence="1">F-box domain-containing protein</fullName>
    </recommendedName>
</protein>
<dbReference type="SMART" id="SM00256">
    <property type="entry name" value="FBOX"/>
    <property type="match status" value="1"/>
</dbReference>
<name>A0A2P5IC02_DIAHE</name>
<keyword evidence="3" id="KW-1185">Reference proteome</keyword>
<dbReference type="InterPro" id="IPR001810">
    <property type="entry name" value="F-box_dom"/>
</dbReference>
<dbReference type="EMBL" id="MAVT02000074">
    <property type="protein sequence ID" value="POS80030.1"/>
    <property type="molecule type" value="Genomic_DNA"/>
</dbReference>
<dbReference type="SUPFAM" id="SSF48452">
    <property type="entry name" value="TPR-like"/>
    <property type="match status" value="1"/>
</dbReference>
<dbReference type="InParanoid" id="A0A2P5IC02"/>
<organism evidence="2 3">
    <name type="scientific">Diaporthe helianthi</name>
    <dbReference type="NCBI Taxonomy" id="158607"/>
    <lineage>
        <taxon>Eukaryota</taxon>
        <taxon>Fungi</taxon>
        <taxon>Dikarya</taxon>
        <taxon>Ascomycota</taxon>
        <taxon>Pezizomycotina</taxon>
        <taxon>Sordariomycetes</taxon>
        <taxon>Sordariomycetidae</taxon>
        <taxon>Diaporthales</taxon>
        <taxon>Diaporthaceae</taxon>
        <taxon>Diaporthe</taxon>
    </lineage>
</organism>
<dbReference type="SUPFAM" id="SSF81383">
    <property type="entry name" value="F-box domain"/>
    <property type="match status" value="1"/>
</dbReference>